<protein>
    <submittedName>
        <fullName evidence="2">Uncharacterized protein</fullName>
    </submittedName>
</protein>
<dbReference type="EMBL" id="GBRH01270914">
    <property type="protein sequence ID" value="JAD26981.1"/>
    <property type="molecule type" value="Transcribed_RNA"/>
</dbReference>
<feature type="signal peptide" evidence="1">
    <location>
        <begin position="1"/>
        <end position="24"/>
    </location>
</feature>
<feature type="chain" id="PRO_5002061853" evidence="1">
    <location>
        <begin position="25"/>
        <end position="56"/>
    </location>
</feature>
<sequence length="56" mass="6468">MCCLRDTGTLIPCFFLLHYVLCIASNCAMSDYHLICWHDTLGILRRNELCICHGYT</sequence>
<accession>A0A0A8YKU5</accession>
<proteinExistence type="predicted"/>
<organism evidence="2">
    <name type="scientific">Arundo donax</name>
    <name type="common">Giant reed</name>
    <name type="synonym">Donax arundinaceus</name>
    <dbReference type="NCBI Taxonomy" id="35708"/>
    <lineage>
        <taxon>Eukaryota</taxon>
        <taxon>Viridiplantae</taxon>
        <taxon>Streptophyta</taxon>
        <taxon>Embryophyta</taxon>
        <taxon>Tracheophyta</taxon>
        <taxon>Spermatophyta</taxon>
        <taxon>Magnoliopsida</taxon>
        <taxon>Liliopsida</taxon>
        <taxon>Poales</taxon>
        <taxon>Poaceae</taxon>
        <taxon>PACMAD clade</taxon>
        <taxon>Arundinoideae</taxon>
        <taxon>Arundineae</taxon>
        <taxon>Arundo</taxon>
    </lineage>
</organism>
<dbReference type="AlphaFoldDB" id="A0A0A8YKU5"/>
<keyword evidence="1" id="KW-0732">Signal</keyword>
<reference evidence="2" key="2">
    <citation type="journal article" date="2015" name="Data Brief">
        <title>Shoot transcriptome of the giant reed, Arundo donax.</title>
        <authorList>
            <person name="Barrero R.A."/>
            <person name="Guerrero F.D."/>
            <person name="Moolhuijzen P."/>
            <person name="Goolsby J.A."/>
            <person name="Tidwell J."/>
            <person name="Bellgard S.E."/>
            <person name="Bellgard M.I."/>
        </authorList>
    </citation>
    <scope>NUCLEOTIDE SEQUENCE</scope>
    <source>
        <tissue evidence="2">Shoot tissue taken approximately 20 cm above the soil surface</tissue>
    </source>
</reference>
<name>A0A0A8YKU5_ARUDO</name>
<evidence type="ECO:0000313" key="2">
    <source>
        <dbReference type="EMBL" id="JAD26981.1"/>
    </source>
</evidence>
<reference evidence="2" key="1">
    <citation type="submission" date="2014-09" db="EMBL/GenBank/DDBJ databases">
        <authorList>
            <person name="Magalhaes I.L.F."/>
            <person name="Oliveira U."/>
            <person name="Santos F.R."/>
            <person name="Vidigal T.H.D.A."/>
            <person name="Brescovit A.D."/>
            <person name="Santos A.J."/>
        </authorList>
    </citation>
    <scope>NUCLEOTIDE SEQUENCE</scope>
    <source>
        <tissue evidence="2">Shoot tissue taken approximately 20 cm above the soil surface</tissue>
    </source>
</reference>
<evidence type="ECO:0000256" key="1">
    <source>
        <dbReference type="SAM" id="SignalP"/>
    </source>
</evidence>